<dbReference type="EMBL" id="CP007174">
    <property type="protein sequence ID" value="AIF84203.1"/>
    <property type="molecule type" value="Genomic_DNA"/>
</dbReference>
<name>A0A075MST1_9ARCH</name>
<feature type="transmembrane region" description="Helical" evidence="1">
    <location>
        <begin position="21"/>
        <end position="45"/>
    </location>
</feature>
<evidence type="ECO:0000313" key="2">
    <source>
        <dbReference type="EMBL" id="AIF84203.1"/>
    </source>
</evidence>
<dbReference type="RefSeq" id="WP_148700819.1">
    <property type="nucleotide sequence ID" value="NZ_CP007174.1"/>
</dbReference>
<keyword evidence="1" id="KW-1133">Transmembrane helix</keyword>
<keyword evidence="1" id="KW-0472">Membrane</keyword>
<keyword evidence="1" id="KW-0812">Transmembrane</keyword>
<dbReference type="HOGENOM" id="CLU_148456_0_0_2"/>
<dbReference type="GeneID" id="41597874"/>
<dbReference type="KEGG" id="nev:NTE_02149"/>
<accession>A0A075MST1</accession>
<protein>
    <submittedName>
        <fullName evidence="2">Uncharacterized protein</fullName>
    </submittedName>
</protein>
<keyword evidence="3" id="KW-1185">Reference proteome</keyword>
<evidence type="ECO:0000313" key="3">
    <source>
        <dbReference type="Proteomes" id="UP000028194"/>
    </source>
</evidence>
<dbReference type="STRING" id="1459636.NTE_02149"/>
<sequence length="151" mass="15365">MPEQRSSSNVVPGAPRYGIAAGLAIHLTGFALGVISIGLVLGGVISIESGLATLTPFADALYGLGLVAVVAVAARAGVPMKYLLVAGAVIGVGLFYKSAPHEIHMASGIGFGLSHNGHIVVGTILITISVVALAVLAFVHNRSKQQEERMA</sequence>
<feature type="transmembrane region" description="Helical" evidence="1">
    <location>
        <begin position="119"/>
        <end position="139"/>
    </location>
</feature>
<dbReference type="AlphaFoldDB" id="A0A075MST1"/>
<feature type="transmembrane region" description="Helical" evidence="1">
    <location>
        <begin position="82"/>
        <end position="99"/>
    </location>
</feature>
<organism evidence="2 3">
    <name type="scientific">Candidatus Nitrososphaera evergladensis SR1</name>
    <dbReference type="NCBI Taxonomy" id="1459636"/>
    <lineage>
        <taxon>Archaea</taxon>
        <taxon>Nitrososphaerota</taxon>
        <taxon>Nitrososphaeria</taxon>
        <taxon>Nitrososphaerales</taxon>
        <taxon>Nitrososphaeraceae</taxon>
        <taxon>Nitrososphaera</taxon>
    </lineage>
</organism>
<gene>
    <name evidence="2" type="ORF">NTE_02149</name>
</gene>
<dbReference type="OrthoDB" id="12159at2157"/>
<evidence type="ECO:0000256" key="1">
    <source>
        <dbReference type="SAM" id="Phobius"/>
    </source>
</evidence>
<feature type="transmembrane region" description="Helical" evidence="1">
    <location>
        <begin position="57"/>
        <end position="75"/>
    </location>
</feature>
<dbReference type="Proteomes" id="UP000028194">
    <property type="component" value="Chromosome"/>
</dbReference>
<reference evidence="2 3" key="1">
    <citation type="journal article" date="2014" name="PLoS ONE">
        <title>Genome Sequence of Candidatus Nitrososphaera evergladensis from Group I.1b Enriched from Everglades Soil Reveals Novel Genomic Features of the Ammonia-Oxidizing Archaea.</title>
        <authorList>
            <person name="Zhalnina K.V."/>
            <person name="Dias R."/>
            <person name="Leonard M.T."/>
            <person name="Dorr de Quadros P."/>
            <person name="Camargo F.A."/>
            <person name="Drew J.C."/>
            <person name="Farmerie W.G."/>
            <person name="Daroub S.H."/>
            <person name="Triplett E.W."/>
        </authorList>
    </citation>
    <scope>NUCLEOTIDE SEQUENCE [LARGE SCALE GENOMIC DNA]</scope>
    <source>
        <strain evidence="2 3">SR1</strain>
    </source>
</reference>
<proteinExistence type="predicted"/>